<dbReference type="EMBL" id="LAZR01000364">
    <property type="protein sequence ID" value="KKN72364.1"/>
    <property type="molecule type" value="Genomic_DNA"/>
</dbReference>
<protein>
    <submittedName>
        <fullName evidence="1">Uncharacterized protein</fullName>
    </submittedName>
</protein>
<evidence type="ECO:0000313" key="1">
    <source>
        <dbReference type="EMBL" id="KKN72364.1"/>
    </source>
</evidence>
<sequence>MATDELREAMLRYAPELAKDYKSFVGRVLKQMREDLGPGLKGIYSSGKWARTYQGIRPNVVKRTPSGGPVHAMLSSEYDRLPVVIDAAKLARNAKAYGERISLEWYNKMLAKLGSLNGVQVTLNLGRGDIRVRGRRGSDVVTIDQQRIINVSSRGTLFHQFPSRIYVNGKFLSEVSYKKYLQGGKG</sequence>
<proteinExistence type="predicted"/>
<organism evidence="1">
    <name type="scientific">marine sediment metagenome</name>
    <dbReference type="NCBI Taxonomy" id="412755"/>
    <lineage>
        <taxon>unclassified sequences</taxon>
        <taxon>metagenomes</taxon>
        <taxon>ecological metagenomes</taxon>
    </lineage>
</organism>
<name>A0A0F9SZH7_9ZZZZ</name>
<dbReference type="AlphaFoldDB" id="A0A0F9SZH7"/>
<accession>A0A0F9SZH7</accession>
<gene>
    <name evidence="1" type="ORF">LCGC14_0411910</name>
</gene>
<comment type="caution">
    <text evidence="1">The sequence shown here is derived from an EMBL/GenBank/DDBJ whole genome shotgun (WGS) entry which is preliminary data.</text>
</comment>
<reference evidence="1" key="1">
    <citation type="journal article" date="2015" name="Nature">
        <title>Complex archaea that bridge the gap between prokaryotes and eukaryotes.</title>
        <authorList>
            <person name="Spang A."/>
            <person name="Saw J.H."/>
            <person name="Jorgensen S.L."/>
            <person name="Zaremba-Niedzwiedzka K."/>
            <person name="Martijn J."/>
            <person name="Lind A.E."/>
            <person name="van Eijk R."/>
            <person name="Schleper C."/>
            <person name="Guy L."/>
            <person name="Ettema T.J."/>
        </authorList>
    </citation>
    <scope>NUCLEOTIDE SEQUENCE</scope>
</reference>